<dbReference type="EMBL" id="FSQT01000001">
    <property type="protein sequence ID" value="SIM45032.1"/>
    <property type="molecule type" value="Genomic_DNA"/>
</dbReference>
<dbReference type="AlphaFoldDB" id="A0A1N5T985"/>
<reference evidence="2" key="1">
    <citation type="submission" date="2016-12" db="EMBL/GenBank/DDBJ databases">
        <authorList>
            <person name="Varghese N."/>
            <person name="Submissions S."/>
        </authorList>
    </citation>
    <scope>NUCLEOTIDE SEQUENCE [LARGE SCALE GENOMIC DNA]</scope>
    <source>
        <strain evidence="2">DSM 45599</strain>
    </source>
</reference>
<gene>
    <name evidence="1" type="ORF">SAMN04489832_0042</name>
</gene>
<accession>A0A1N5T985</accession>
<sequence length="139" mass="15821">MGVPAKLDKVVKPRWAAKVLGIDYADLPKLDRPWTKRDVRSLRDSRPGWLTEARRRHATRVQQANESRAAELDAELARLGYDAPDLGTVDQAALYIDGALTHLTTVTRCSEDEADRAAWRRWRKSMAAEEDYADDEDAW</sequence>
<dbReference type="Proteomes" id="UP000185124">
    <property type="component" value="Unassembled WGS sequence"/>
</dbReference>
<organism evidence="1 2">
    <name type="scientific">Micromonospora cremea</name>
    <dbReference type="NCBI Taxonomy" id="709881"/>
    <lineage>
        <taxon>Bacteria</taxon>
        <taxon>Bacillati</taxon>
        <taxon>Actinomycetota</taxon>
        <taxon>Actinomycetes</taxon>
        <taxon>Micromonosporales</taxon>
        <taxon>Micromonosporaceae</taxon>
        <taxon>Micromonospora</taxon>
    </lineage>
</organism>
<evidence type="ECO:0000313" key="1">
    <source>
        <dbReference type="EMBL" id="SIM45032.1"/>
    </source>
</evidence>
<proteinExistence type="predicted"/>
<name>A0A1N5T985_9ACTN</name>
<evidence type="ECO:0000313" key="2">
    <source>
        <dbReference type="Proteomes" id="UP000185124"/>
    </source>
</evidence>
<dbReference type="STRING" id="709881.SAMN04489832_0042"/>
<protein>
    <submittedName>
        <fullName evidence="1">Uncharacterized protein</fullName>
    </submittedName>
</protein>
<keyword evidence="2" id="KW-1185">Reference proteome</keyword>